<dbReference type="Pfam" id="PF05096">
    <property type="entry name" value="Glu_cyclase_2"/>
    <property type="match status" value="1"/>
</dbReference>
<evidence type="ECO:0000313" key="2">
    <source>
        <dbReference type="Proteomes" id="UP001336020"/>
    </source>
</evidence>
<accession>A0ABU7LG56</accession>
<sequence length="263" mass="29054">MKRRPATFALALTLLTAGCGDTVVDEPGPPADELRVEIVAEHPHDPSAFTQGLELDDGELFEGTGREGSSWVSARPLDAPTERTRVPLPDDMFGEGITVTDGVVWQLTWKDGVAFVRDRDSLTERRRIDYDGEGWGLCDQPDRLVMSDGSADLTFRDRDTFTELGRVTVHRNGRAMSNLNELECTDDGAVYANVWKTEEIVRIDPETGRVGATIDASALLDRLSDADRNDVDVLNGIAHIPGTDRFLVTGKLWPTLFEVRFVP</sequence>
<dbReference type="InterPro" id="IPR007788">
    <property type="entry name" value="QCT"/>
</dbReference>
<dbReference type="PANTHER" id="PTHR31270">
    <property type="entry name" value="GLUTAMINYL-PEPTIDE CYCLOTRANSFERASE"/>
    <property type="match status" value="1"/>
</dbReference>
<reference evidence="1 2" key="1">
    <citation type="submission" date="2023-07" db="EMBL/GenBank/DDBJ databases">
        <authorList>
            <person name="Girao M."/>
            <person name="Carvalho M.F."/>
        </authorList>
    </citation>
    <scope>NUCLEOTIDE SEQUENCE [LARGE SCALE GENOMIC DNA]</scope>
    <source>
        <strain evidence="1 2">YIM65754</strain>
    </source>
</reference>
<protein>
    <submittedName>
        <fullName evidence="1">Glutaminyl-peptide cyclotransferase</fullName>
    </submittedName>
</protein>
<dbReference type="SUPFAM" id="SSF50969">
    <property type="entry name" value="YVTN repeat-like/Quinoprotein amine dehydrogenase"/>
    <property type="match status" value="1"/>
</dbReference>
<dbReference type="Proteomes" id="UP001336020">
    <property type="component" value="Unassembled WGS sequence"/>
</dbReference>
<dbReference type="PROSITE" id="PS51257">
    <property type="entry name" value="PROKAR_LIPOPROTEIN"/>
    <property type="match status" value="1"/>
</dbReference>
<evidence type="ECO:0000313" key="1">
    <source>
        <dbReference type="EMBL" id="MEE2060531.1"/>
    </source>
</evidence>
<dbReference type="RefSeq" id="WP_330135712.1">
    <property type="nucleotide sequence ID" value="NZ_JAUTXY010000013.1"/>
</dbReference>
<dbReference type="EMBL" id="JAUTXY010000013">
    <property type="protein sequence ID" value="MEE2060531.1"/>
    <property type="molecule type" value="Genomic_DNA"/>
</dbReference>
<dbReference type="PANTHER" id="PTHR31270:SF1">
    <property type="entry name" value="GLUTAMINYL-PEPTIDE CYCLOTRANSFERASE"/>
    <property type="match status" value="1"/>
</dbReference>
<gene>
    <name evidence="1" type="ORF">Q7514_23695</name>
</gene>
<organism evidence="1 2">
    <name type="scientific">Rhodococcus artemisiae</name>
    <dbReference type="NCBI Taxonomy" id="714159"/>
    <lineage>
        <taxon>Bacteria</taxon>
        <taxon>Bacillati</taxon>
        <taxon>Actinomycetota</taxon>
        <taxon>Actinomycetes</taxon>
        <taxon>Mycobacteriales</taxon>
        <taxon>Nocardiaceae</taxon>
        <taxon>Rhodococcus</taxon>
    </lineage>
</organism>
<comment type="caution">
    <text evidence="1">The sequence shown here is derived from an EMBL/GenBank/DDBJ whole genome shotgun (WGS) entry which is preliminary data.</text>
</comment>
<keyword evidence="2" id="KW-1185">Reference proteome</keyword>
<name>A0ABU7LG56_9NOCA</name>
<proteinExistence type="predicted"/>
<dbReference type="InterPro" id="IPR011044">
    <property type="entry name" value="Quino_amine_DH_bsu"/>
</dbReference>